<sequence>MAAWLLRPAFTRQARAGAGSLRACVKRASRKNHFRFWKYASSIGPAALARNLKYLTSIRVSETPRQEANNCDLLTLCKRIMVFSFFLTLVVTRNNNIGPASKRIPPGSDSERACLKLQIRYHLDSRRSNLQVLLSQTEKRYDQQPFACGWCTMKQHAHIERRAQELVLLCGSRCVLL</sequence>
<keyword evidence="2" id="KW-1185">Reference proteome</keyword>
<proteinExistence type="predicted"/>
<protein>
    <submittedName>
        <fullName evidence="1">Uncharacterized protein</fullName>
    </submittedName>
</protein>
<dbReference type="Proteomes" id="UP001066276">
    <property type="component" value="Chromosome 7"/>
</dbReference>
<accession>A0AAV7PRI7</accession>
<dbReference type="AlphaFoldDB" id="A0AAV7PRI7"/>
<evidence type="ECO:0000313" key="2">
    <source>
        <dbReference type="Proteomes" id="UP001066276"/>
    </source>
</evidence>
<reference evidence="1" key="1">
    <citation type="journal article" date="2022" name="bioRxiv">
        <title>Sequencing and chromosome-scale assembly of the giantPleurodeles waltlgenome.</title>
        <authorList>
            <person name="Brown T."/>
            <person name="Elewa A."/>
            <person name="Iarovenko S."/>
            <person name="Subramanian E."/>
            <person name="Araus A.J."/>
            <person name="Petzold A."/>
            <person name="Susuki M."/>
            <person name="Suzuki K.-i.T."/>
            <person name="Hayashi T."/>
            <person name="Toyoda A."/>
            <person name="Oliveira C."/>
            <person name="Osipova E."/>
            <person name="Leigh N.D."/>
            <person name="Simon A."/>
            <person name="Yun M.H."/>
        </authorList>
    </citation>
    <scope>NUCLEOTIDE SEQUENCE</scope>
    <source>
        <strain evidence="1">20211129_DDA</strain>
        <tissue evidence="1">Liver</tissue>
    </source>
</reference>
<gene>
    <name evidence="1" type="ORF">NDU88_008234</name>
</gene>
<evidence type="ECO:0000313" key="1">
    <source>
        <dbReference type="EMBL" id="KAJ1129872.1"/>
    </source>
</evidence>
<organism evidence="1 2">
    <name type="scientific">Pleurodeles waltl</name>
    <name type="common">Iberian ribbed newt</name>
    <dbReference type="NCBI Taxonomy" id="8319"/>
    <lineage>
        <taxon>Eukaryota</taxon>
        <taxon>Metazoa</taxon>
        <taxon>Chordata</taxon>
        <taxon>Craniata</taxon>
        <taxon>Vertebrata</taxon>
        <taxon>Euteleostomi</taxon>
        <taxon>Amphibia</taxon>
        <taxon>Batrachia</taxon>
        <taxon>Caudata</taxon>
        <taxon>Salamandroidea</taxon>
        <taxon>Salamandridae</taxon>
        <taxon>Pleurodelinae</taxon>
        <taxon>Pleurodeles</taxon>
    </lineage>
</organism>
<dbReference type="EMBL" id="JANPWB010000011">
    <property type="protein sequence ID" value="KAJ1129872.1"/>
    <property type="molecule type" value="Genomic_DNA"/>
</dbReference>
<comment type="caution">
    <text evidence="1">The sequence shown here is derived from an EMBL/GenBank/DDBJ whole genome shotgun (WGS) entry which is preliminary data.</text>
</comment>
<name>A0AAV7PRI7_PLEWA</name>